<gene>
    <name evidence="1" type="ORF">TNCV_3536201</name>
</gene>
<dbReference type="AlphaFoldDB" id="A0A8X6VWS7"/>
<name>A0A8X6VWS7_TRICX</name>
<proteinExistence type="predicted"/>
<dbReference type="InterPro" id="IPR013083">
    <property type="entry name" value="Znf_RING/FYVE/PHD"/>
</dbReference>
<dbReference type="Gene3D" id="3.30.40.10">
    <property type="entry name" value="Zinc/RING finger domain, C3HC4 (zinc finger)"/>
    <property type="match status" value="1"/>
</dbReference>
<comment type="caution">
    <text evidence="1">The sequence shown here is derived from an EMBL/GenBank/DDBJ whole genome shotgun (WGS) entry which is preliminary data.</text>
</comment>
<protein>
    <recommendedName>
        <fullName evidence="3">RING-type domain-containing protein</fullName>
    </recommendedName>
</protein>
<sequence length="219" mass="25300">MEANQTFQLYLIIYQGVHLSDFITLLTHFRIIVNGLQPPEIIDLHTNTEQRIVELLTKVLPHHHPLDIPRVRAFATFEPKDVSSDYLEQEASNGRGAFIQALWTLYAKSNLYRLAYKAWKRHGPQNLTTWTLLAQAVLDGCYAEKWPDTMFQVPDVCSIYLSPMHWPEKTHCGQVFHLRCLLQHLDVSNTCPLCKAPKPIENILDTVVSPRKWENWKGA</sequence>
<dbReference type="Proteomes" id="UP000887159">
    <property type="component" value="Unassembled WGS sequence"/>
</dbReference>
<evidence type="ECO:0000313" key="1">
    <source>
        <dbReference type="EMBL" id="GFY23826.1"/>
    </source>
</evidence>
<dbReference type="EMBL" id="BMAU01021367">
    <property type="protein sequence ID" value="GFY23826.1"/>
    <property type="molecule type" value="Genomic_DNA"/>
</dbReference>
<organism evidence="1 2">
    <name type="scientific">Trichonephila clavipes</name>
    <name type="common">Golden silk orbweaver</name>
    <name type="synonym">Nephila clavipes</name>
    <dbReference type="NCBI Taxonomy" id="2585209"/>
    <lineage>
        <taxon>Eukaryota</taxon>
        <taxon>Metazoa</taxon>
        <taxon>Ecdysozoa</taxon>
        <taxon>Arthropoda</taxon>
        <taxon>Chelicerata</taxon>
        <taxon>Arachnida</taxon>
        <taxon>Araneae</taxon>
        <taxon>Araneomorphae</taxon>
        <taxon>Entelegynae</taxon>
        <taxon>Araneoidea</taxon>
        <taxon>Nephilidae</taxon>
        <taxon>Trichonephila</taxon>
    </lineage>
</organism>
<evidence type="ECO:0008006" key="3">
    <source>
        <dbReference type="Google" id="ProtNLM"/>
    </source>
</evidence>
<evidence type="ECO:0000313" key="2">
    <source>
        <dbReference type="Proteomes" id="UP000887159"/>
    </source>
</evidence>
<reference evidence="1" key="1">
    <citation type="submission" date="2020-08" db="EMBL/GenBank/DDBJ databases">
        <title>Multicomponent nature underlies the extraordinary mechanical properties of spider dragline silk.</title>
        <authorList>
            <person name="Kono N."/>
            <person name="Nakamura H."/>
            <person name="Mori M."/>
            <person name="Yoshida Y."/>
            <person name="Ohtoshi R."/>
            <person name="Malay A.D."/>
            <person name="Moran D.A.P."/>
            <person name="Tomita M."/>
            <person name="Numata K."/>
            <person name="Arakawa K."/>
        </authorList>
    </citation>
    <scope>NUCLEOTIDE SEQUENCE</scope>
</reference>
<accession>A0A8X6VWS7</accession>
<keyword evidence="2" id="KW-1185">Reference proteome</keyword>
<dbReference type="SUPFAM" id="SSF57850">
    <property type="entry name" value="RING/U-box"/>
    <property type="match status" value="1"/>
</dbReference>